<feature type="compositionally biased region" description="Basic and acidic residues" evidence="6">
    <location>
        <begin position="29"/>
        <end position="38"/>
    </location>
</feature>
<dbReference type="Proteomes" id="UP000635606">
    <property type="component" value="Unassembled WGS sequence"/>
</dbReference>
<reference evidence="7" key="1">
    <citation type="submission" date="2021-01" db="EMBL/GenBank/DDBJ databases">
        <title>Whole genome shotgun sequence of Virgisporangium ochraceum NBRC 16418.</title>
        <authorList>
            <person name="Komaki H."/>
            <person name="Tamura T."/>
        </authorList>
    </citation>
    <scope>NUCLEOTIDE SEQUENCE</scope>
    <source>
        <strain evidence="7">NBRC 16418</strain>
    </source>
</reference>
<dbReference type="PANTHER" id="PTHR35798">
    <property type="entry name" value="CELL DIVISION PROTEIN SEPF"/>
    <property type="match status" value="1"/>
</dbReference>
<comment type="subcellular location">
    <subcellularLocation>
        <location evidence="5">Cytoplasm</location>
    </subcellularLocation>
    <text evidence="5">Localizes to the division site, in a FtsZ-dependent manner.</text>
</comment>
<dbReference type="InterPro" id="IPR023052">
    <property type="entry name" value="Cell_div_SepF"/>
</dbReference>
<keyword evidence="8" id="KW-1185">Reference proteome</keyword>
<evidence type="ECO:0000256" key="4">
    <source>
        <dbReference type="ARBA" id="ARBA00044936"/>
    </source>
</evidence>
<evidence type="ECO:0000256" key="1">
    <source>
        <dbReference type="ARBA" id="ARBA00022618"/>
    </source>
</evidence>
<comment type="subunit">
    <text evidence="5">Homodimer. Interacts with FtsZ.</text>
</comment>
<evidence type="ECO:0000256" key="3">
    <source>
        <dbReference type="ARBA" id="ARBA00023306"/>
    </source>
</evidence>
<feature type="compositionally biased region" description="Basic and acidic residues" evidence="6">
    <location>
        <begin position="143"/>
        <end position="166"/>
    </location>
</feature>
<comment type="caution">
    <text evidence="7">The sequence shown here is derived from an EMBL/GenBank/DDBJ whole genome shotgun (WGS) entry which is preliminary data.</text>
</comment>
<organism evidence="7 8">
    <name type="scientific">Virgisporangium ochraceum</name>
    <dbReference type="NCBI Taxonomy" id="65505"/>
    <lineage>
        <taxon>Bacteria</taxon>
        <taxon>Bacillati</taxon>
        <taxon>Actinomycetota</taxon>
        <taxon>Actinomycetes</taxon>
        <taxon>Micromonosporales</taxon>
        <taxon>Micromonosporaceae</taxon>
        <taxon>Virgisporangium</taxon>
    </lineage>
</organism>
<dbReference type="GO" id="GO:0005737">
    <property type="term" value="C:cytoplasm"/>
    <property type="evidence" value="ECO:0007669"/>
    <property type="project" value="UniProtKB-SubCell"/>
</dbReference>
<protein>
    <recommendedName>
        <fullName evidence="5">Cell division protein SepF</fullName>
    </recommendedName>
</protein>
<evidence type="ECO:0000256" key="5">
    <source>
        <dbReference type="HAMAP-Rule" id="MF_01197"/>
    </source>
</evidence>
<gene>
    <name evidence="5" type="primary">sepF</name>
    <name evidence="7" type="ORF">Voc01_035380</name>
</gene>
<feature type="compositionally biased region" description="Basic and acidic residues" evidence="6">
    <location>
        <begin position="72"/>
        <end position="134"/>
    </location>
</feature>
<feature type="compositionally biased region" description="Acidic residues" evidence="6">
    <location>
        <begin position="40"/>
        <end position="49"/>
    </location>
</feature>
<feature type="compositionally biased region" description="Low complexity" evidence="6">
    <location>
        <begin position="167"/>
        <end position="182"/>
    </location>
</feature>
<dbReference type="Pfam" id="PF04472">
    <property type="entry name" value="SepF"/>
    <property type="match status" value="1"/>
</dbReference>
<keyword evidence="3 5" id="KW-0131">Cell cycle</keyword>
<comment type="function">
    <text evidence="4 5">Cell division protein that is part of the divisome complex and is recruited early to the Z-ring. Probably stimulates Z-ring formation, perhaps through the cross-linking of FtsZ protofilaments. Its function overlaps with FtsA.</text>
</comment>
<comment type="similarity">
    <text evidence="5">Belongs to the SepF family.</text>
</comment>
<dbReference type="Gene3D" id="3.30.110.150">
    <property type="entry name" value="SepF-like protein"/>
    <property type="match status" value="1"/>
</dbReference>
<dbReference type="GO" id="GO:0043093">
    <property type="term" value="P:FtsZ-dependent cytokinesis"/>
    <property type="evidence" value="ECO:0007669"/>
    <property type="project" value="UniProtKB-UniRule"/>
</dbReference>
<dbReference type="AlphaFoldDB" id="A0A8J4EBE4"/>
<dbReference type="InterPro" id="IPR038594">
    <property type="entry name" value="SepF-like_sf"/>
</dbReference>
<evidence type="ECO:0000313" key="8">
    <source>
        <dbReference type="Proteomes" id="UP000635606"/>
    </source>
</evidence>
<keyword evidence="5" id="KW-0963">Cytoplasm</keyword>
<evidence type="ECO:0000313" key="7">
    <source>
        <dbReference type="EMBL" id="GIJ68621.1"/>
    </source>
</evidence>
<dbReference type="HAMAP" id="MF_01197">
    <property type="entry name" value="SepF"/>
    <property type="match status" value="1"/>
</dbReference>
<dbReference type="InterPro" id="IPR007561">
    <property type="entry name" value="Cell_div_SepF/SepF-rel"/>
</dbReference>
<dbReference type="PANTHER" id="PTHR35798:SF1">
    <property type="entry name" value="CELL DIVISION PROTEIN SEPF"/>
    <property type="match status" value="1"/>
</dbReference>
<keyword evidence="1 5" id="KW-0132">Cell division</keyword>
<feature type="region of interest" description="Disordered" evidence="6">
    <location>
        <begin position="23"/>
        <end position="182"/>
    </location>
</feature>
<sequence length="298" mass="32548">MADGGAPMGALRKAGVWLGLVEDDDDRGYDDRSYRGYGDDYADEDDVDEAPVVAPRARHGSDRHSSLGSDRLGSDRHSSDRLGSDRLSSDRLGSDRHSSDRLGSDRLGSDRLGSDRLGSDRLGSDRLGSDRLGSDRLGSADRLGSDRLVADRAPDRSEAVRPERQTVRSITRPSTTSSYPTRDSLALAPRAAVAERVNVVEEEDRGRYQITTLHPTTYNEARTIGEHFRDGVPVIMNLTEMDEADAKRLVDFAAGLAFGLRGTIERVTNRVFLLSPANVQVTAEDKARIAEGGFFNQS</sequence>
<dbReference type="GO" id="GO:0000917">
    <property type="term" value="P:division septum assembly"/>
    <property type="evidence" value="ECO:0007669"/>
    <property type="project" value="UniProtKB-KW"/>
</dbReference>
<dbReference type="EMBL" id="BOPH01000043">
    <property type="protein sequence ID" value="GIJ68621.1"/>
    <property type="molecule type" value="Genomic_DNA"/>
</dbReference>
<name>A0A8J4EBE4_9ACTN</name>
<accession>A0A8J4EBE4</accession>
<evidence type="ECO:0000256" key="6">
    <source>
        <dbReference type="SAM" id="MobiDB-lite"/>
    </source>
</evidence>
<evidence type="ECO:0000256" key="2">
    <source>
        <dbReference type="ARBA" id="ARBA00023210"/>
    </source>
</evidence>
<keyword evidence="2 5" id="KW-0717">Septation</keyword>
<proteinExistence type="inferred from homology"/>